<name>A0AAE1P997_9EUCA</name>
<dbReference type="Proteomes" id="UP001292094">
    <property type="component" value="Unassembled WGS sequence"/>
</dbReference>
<dbReference type="PROSITE" id="PS50835">
    <property type="entry name" value="IG_LIKE"/>
    <property type="match status" value="1"/>
</dbReference>
<feature type="domain" description="Ig-like" evidence="2">
    <location>
        <begin position="28"/>
        <end position="96"/>
    </location>
</feature>
<dbReference type="InterPro" id="IPR013783">
    <property type="entry name" value="Ig-like_fold"/>
</dbReference>
<sequence length="100" mass="11026">MRTEHVKREEKKGSGGKDDHGVREESRTCYDAREGEFTSGVRWADEGELGGRARFIPSSEPPTLALDPVHANDEGVYTCRVDYILSPSTTAVVNLTVVCE</sequence>
<reference evidence="3" key="1">
    <citation type="submission" date="2023-11" db="EMBL/GenBank/DDBJ databases">
        <title>Genome assemblies of two species of porcelain crab, Petrolisthes cinctipes and Petrolisthes manimaculis (Anomura: Porcellanidae).</title>
        <authorList>
            <person name="Angst P."/>
        </authorList>
    </citation>
    <scope>NUCLEOTIDE SEQUENCE</scope>
    <source>
        <strain evidence="3">PB745_02</strain>
        <tissue evidence="3">Gill</tissue>
    </source>
</reference>
<dbReference type="AlphaFoldDB" id="A0AAE1P997"/>
<accession>A0AAE1P997</accession>
<gene>
    <name evidence="3" type="ORF">Pmani_024858</name>
</gene>
<dbReference type="Gene3D" id="2.60.40.10">
    <property type="entry name" value="Immunoglobulins"/>
    <property type="match status" value="1"/>
</dbReference>
<comment type="caution">
    <text evidence="3">The sequence shown here is derived from an EMBL/GenBank/DDBJ whole genome shotgun (WGS) entry which is preliminary data.</text>
</comment>
<dbReference type="EMBL" id="JAWZYT010002615">
    <property type="protein sequence ID" value="KAK4303101.1"/>
    <property type="molecule type" value="Genomic_DNA"/>
</dbReference>
<organism evidence="3 4">
    <name type="scientific">Petrolisthes manimaculis</name>
    <dbReference type="NCBI Taxonomy" id="1843537"/>
    <lineage>
        <taxon>Eukaryota</taxon>
        <taxon>Metazoa</taxon>
        <taxon>Ecdysozoa</taxon>
        <taxon>Arthropoda</taxon>
        <taxon>Crustacea</taxon>
        <taxon>Multicrustacea</taxon>
        <taxon>Malacostraca</taxon>
        <taxon>Eumalacostraca</taxon>
        <taxon>Eucarida</taxon>
        <taxon>Decapoda</taxon>
        <taxon>Pleocyemata</taxon>
        <taxon>Anomura</taxon>
        <taxon>Galatheoidea</taxon>
        <taxon>Porcellanidae</taxon>
        <taxon>Petrolisthes</taxon>
    </lineage>
</organism>
<evidence type="ECO:0000313" key="4">
    <source>
        <dbReference type="Proteomes" id="UP001292094"/>
    </source>
</evidence>
<feature type="region of interest" description="Disordered" evidence="1">
    <location>
        <begin position="1"/>
        <end position="27"/>
    </location>
</feature>
<dbReference type="InterPro" id="IPR036179">
    <property type="entry name" value="Ig-like_dom_sf"/>
</dbReference>
<evidence type="ECO:0000313" key="3">
    <source>
        <dbReference type="EMBL" id="KAK4303101.1"/>
    </source>
</evidence>
<keyword evidence="4" id="KW-1185">Reference proteome</keyword>
<protein>
    <recommendedName>
        <fullName evidence="2">Ig-like domain-containing protein</fullName>
    </recommendedName>
</protein>
<dbReference type="InterPro" id="IPR007110">
    <property type="entry name" value="Ig-like_dom"/>
</dbReference>
<evidence type="ECO:0000256" key="1">
    <source>
        <dbReference type="SAM" id="MobiDB-lite"/>
    </source>
</evidence>
<dbReference type="SUPFAM" id="SSF48726">
    <property type="entry name" value="Immunoglobulin"/>
    <property type="match status" value="1"/>
</dbReference>
<proteinExistence type="predicted"/>
<evidence type="ECO:0000259" key="2">
    <source>
        <dbReference type="PROSITE" id="PS50835"/>
    </source>
</evidence>